<name>A0AA88WEW3_9ASTE</name>
<gene>
    <name evidence="9" type="ORF">RJ639_042844</name>
</gene>
<dbReference type="InterPro" id="IPR000719">
    <property type="entry name" value="Prot_kinase_dom"/>
</dbReference>
<sequence>EVLIKKLKNRGGVPGRTHAGKASADVDFFHKIWGRELRVEEVIGKGSYGFICSVYDTHLSEKVVIKKINDILEHVSNATRSLREIKLLRLLHHPDIVKVKHIILPPSRREFKDKYIVFELMEFDLHQVIKANDDLTPEHYQIEA</sequence>
<keyword evidence="5" id="KW-0418">Kinase</keyword>
<keyword evidence="4 7" id="KW-0547">Nucleotide-binding</keyword>
<dbReference type="Proteomes" id="UP001188597">
    <property type="component" value="Unassembled WGS sequence"/>
</dbReference>
<reference evidence="9" key="1">
    <citation type="submission" date="2022-12" db="EMBL/GenBank/DDBJ databases">
        <title>Draft genome assemblies for two species of Escallonia (Escalloniales).</title>
        <authorList>
            <person name="Chanderbali A."/>
            <person name="Dervinis C."/>
            <person name="Anghel I."/>
            <person name="Soltis D."/>
            <person name="Soltis P."/>
            <person name="Zapata F."/>
        </authorList>
    </citation>
    <scope>NUCLEOTIDE SEQUENCE</scope>
    <source>
        <strain evidence="9">UCBG64.0493</strain>
        <tissue evidence="9">Leaf</tissue>
    </source>
</reference>
<organism evidence="9 10">
    <name type="scientific">Escallonia herrerae</name>
    <dbReference type="NCBI Taxonomy" id="1293975"/>
    <lineage>
        <taxon>Eukaryota</taxon>
        <taxon>Viridiplantae</taxon>
        <taxon>Streptophyta</taxon>
        <taxon>Embryophyta</taxon>
        <taxon>Tracheophyta</taxon>
        <taxon>Spermatophyta</taxon>
        <taxon>Magnoliopsida</taxon>
        <taxon>eudicotyledons</taxon>
        <taxon>Gunneridae</taxon>
        <taxon>Pentapetalae</taxon>
        <taxon>asterids</taxon>
        <taxon>campanulids</taxon>
        <taxon>Escalloniales</taxon>
        <taxon>Escalloniaceae</taxon>
        <taxon>Escallonia</taxon>
    </lineage>
</organism>
<evidence type="ECO:0000259" key="8">
    <source>
        <dbReference type="PROSITE" id="PS50011"/>
    </source>
</evidence>
<comment type="caution">
    <text evidence="9">The sequence shown here is derived from an EMBL/GenBank/DDBJ whole genome shotgun (WGS) entry which is preliminary data.</text>
</comment>
<feature type="non-terminal residue" evidence="9">
    <location>
        <position position="1"/>
    </location>
</feature>
<dbReference type="InterPro" id="IPR050117">
    <property type="entry name" value="MAPK"/>
</dbReference>
<proteinExistence type="inferred from homology"/>
<dbReference type="InterPro" id="IPR017441">
    <property type="entry name" value="Protein_kinase_ATP_BS"/>
</dbReference>
<evidence type="ECO:0000256" key="3">
    <source>
        <dbReference type="ARBA" id="ARBA00022679"/>
    </source>
</evidence>
<feature type="domain" description="Protein kinase" evidence="8">
    <location>
        <begin position="37"/>
        <end position="144"/>
    </location>
</feature>
<dbReference type="PROSITE" id="PS00107">
    <property type="entry name" value="PROTEIN_KINASE_ATP"/>
    <property type="match status" value="1"/>
</dbReference>
<dbReference type="EMBL" id="JAVXUP010000615">
    <property type="protein sequence ID" value="KAK3024160.1"/>
    <property type="molecule type" value="Genomic_DNA"/>
</dbReference>
<evidence type="ECO:0000256" key="1">
    <source>
        <dbReference type="ARBA" id="ARBA00008832"/>
    </source>
</evidence>
<dbReference type="PANTHER" id="PTHR24055">
    <property type="entry name" value="MITOGEN-ACTIVATED PROTEIN KINASE"/>
    <property type="match status" value="1"/>
</dbReference>
<evidence type="ECO:0000313" key="10">
    <source>
        <dbReference type="Proteomes" id="UP001188597"/>
    </source>
</evidence>
<accession>A0AA88WEW3</accession>
<keyword evidence="3" id="KW-0808">Transferase</keyword>
<dbReference type="Pfam" id="PF00069">
    <property type="entry name" value="Pkinase"/>
    <property type="match status" value="1"/>
</dbReference>
<evidence type="ECO:0000256" key="6">
    <source>
        <dbReference type="ARBA" id="ARBA00022840"/>
    </source>
</evidence>
<dbReference type="InterPro" id="IPR011009">
    <property type="entry name" value="Kinase-like_dom_sf"/>
</dbReference>
<dbReference type="Gene3D" id="3.30.200.20">
    <property type="entry name" value="Phosphorylase Kinase, domain 1"/>
    <property type="match status" value="1"/>
</dbReference>
<dbReference type="GO" id="GO:0004674">
    <property type="term" value="F:protein serine/threonine kinase activity"/>
    <property type="evidence" value="ECO:0007669"/>
    <property type="project" value="UniProtKB-KW"/>
</dbReference>
<dbReference type="GO" id="GO:0005524">
    <property type="term" value="F:ATP binding"/>
    <property type="evidence" value="ECO:0007669"/>
    <property type="project" value="UniProtKB-UniRule"/>
</dbReference>
<evidence type="ECO:0000256" key="5">
    <source>
        <dbReference type="ARBA" id="ARBA00022777"/>
    </source>
</evidence>
<dbReference type="PROSITE" id="PS50011">
    <property type="entry name" value="PROTEIN_KINASE_DOM"/>
    <property type="match status" value="1"/>
</dbReference>
<keyword evidence="10" id="KW-1185">Reference proteome</keyword>
<dbReference type="SUPFAM" id="SSF56112">
    <property type="entry name" value="Protein kinase-like (PK-like)"/>
    <property type="match status" value="1"/>
</dbReference>
<evidence type="ECO:0000313" key="9">
    <source>
        <dbReference type="EMBL" id="KAK3024160.1"/>
    </source>
</evidence>
<protein>
    <recommendedName>
        <fullName evidence="8">Protein kinase domain-containing protein</fullName>
    </recommendedName>
</protein>
<dbReference type="AlphaFoldDB" id="A0AA88WEW3"/>
<evidence type="ECO:0000256" key="2">
    <source>
        <dbReference type="ARBA" id="ARBA00022527"/>
    </source>
</evidence>
<keyword evidence="6 7" id="KW-0067">ATP-binding</keyword>
<dbReference type="FunFam" id="3.30.200.20:FF:000046">
    <property type="entry name" value="Mitogen-activated protein kinase"/>
    <property type="match status" value="1"/>
</dbReference>
<comment type="similarity">
    <text evidence="1">Belongs to the protein kinase superfamily. CMGC Ser/Thr protein kinase family. MAP kinase subfamily.</text>
</comment>
<keyword evidence="2" id="KW-0723">Serine/threonine-protein kinase</keyword>
<feature type="binding site" evidence="7">
    <location>
        <position position="67"/>
    </location>
    <ligand>
        <name>ATP</name>
        <dbReference type="ChEBI" id="CHEBI:30616"/>
    </ligand>
</feature>
<evidence type="ECO:0000256" key="7">
    <source>
        <dbReference type="PROSITE-ProRule" id="PRU10141"/>
    </source>
</evidence>
<evidence type="ECO:0000256" key="4">
    <source>
        <dbReference type="ARBA" id="ARBA00022741"/>
    </source>
</evidence>